<organism evidence="1 2">
    <name type="scientific">Puccinia striiformis</name>
    <dbReference type="NCBI Taxonomy" id="27350"/>
    <lineage>
        <taxon>Eukaryota</taxon>
        <taxon>Fungi</taxon>
        <taxon>Dikarya</taxon>
        <taxon>Basidiomycota</taxon>
        <taxon>Pucciniomycotina</taxon>
        <taxon>Pucciniomycetes</taxon>
        <taxon>Pucciniales</taxon>
        <taxon>Pucciniaceae</taxon>
        <taxon>Puccinia</taxon>
    </lineage>
</organism>
<evidence type="ECO:0000313" key="2">
    <source>
        <dbReference type="Proteomes" id="UP000238274"/>
    </source>
</evidence>
<comment type="caution">
    <text evidence="1">The sequence shown here is derived from an EMBL/GenBank/DDBJ whole genome shotgun (WGS) entry which is preliminary data.</text>
</comment>
<protein>
    <submittedName>
        <fullName evidence="1">Uncharacterized protein</fullName>
    </submittedName>
</protein>
<proteinExistence type="predicted"/>
<dbReference type="AlphaFoldDB" id="A0A2S4WII9"/>
<accession>A0A2S4WII9</accession>
<name>A0A2S4WII9_9BASI</name>
<evidence type="ECO:0000313" key="1">
    <source>
        <dbReference type="EMBL" id="POW21605.1"/>
    </source>
</evidence>
<reference evidence="1 2" key="1">
    <citation type="submission" date="2017-12" db="EMBL/GenBank/DDBJ databases">
        <title>Gene loss provides genomic basis for host adaptation in cereal stripe rust fungi.</title>
        <authorList>
            <person name="Xia C."/>
        </authorList>
    </citation>
    <scope>NUCLEOTIDE SEQUENCE [LARGE SCALE GENOMIC DNA]</scope>
    <source>
        <strain evidence="1 2">93TX-2</strain>
    </source>
</reference>
<sequence length="99" mass="11111">MNQEITNPGGNATGSGIDHVPSQKGWKFVFPTSEFQCRIPHVTRLQSTLAKIKTKLAQVFLSHIWNYNPTIFFNIPQTALENHRSTTGGDQVFSQKLPN</sequence>
<reference evidence="2" key="2">
    <citation type="journal article" date="2018" name="BMC Genomics">
        <title>Genomic insights into host adaptation between the wheat stripe rust pathogen (Puccinia striiformis f. sp. tritici) and the barley stripe rust pathogen (Puccinia striiformis f. sp. hordei).</title>
        <authorList>
            <person name="Xia C."/>
            <person name="Wang M."/>
            <person name="Yin C."/>
            <person name="Cornejo O.E."/>
            <person name="Hulbert S.H."/>
            <person name="Chen X."/>
        </authorList>
    </citation>
    <scope>NUCLEOTIDE SEQUENCE [LARGE SCALE GENOMIC DNA]</scope>
    <source>
        <strain evidence="2">93TX-2</strain>
    </source>
</reference>
<dbReference type="OrthoDB" id="10553003at2759"/>
<dbReference type="VEuPathDB" id="FungiDB:PSTT_09994"/>
<reference evidence="2" key="3">
    <citation type="journal article" date="2018" name="Mol. Plant Microbe Interact.">
        <title>Genome sequence resources for the wheat stripe rust pathogen (Puccinia striiformis f. sp. tritici) and the barley stripe rust pathogen (Puccinia striiformis f. sp. hordei).</title>
        <authorList>
            <person name="Xia C."/>
            <person name="Wang M."/>
            <person name="Yin C."/>
            <person name="Cornejo O.E."/>
            <person name="Hulbert S.H."/>
            <person name="Chen X."/>
        </authorList>
    </citation>
    <scope>NUCLEOTIDE SEQUENCE [LARGE SCALE GENOMIC DNA]</scope>
    <source>
        <strain evidence="2">93TX-2</strain>
    </source>
</reference>
<dbReference type="EMBL" id="PKSM01000018">
    <property type="protein sequence ID" value="POW21605.1"/>
    <property type="molecule type" value="Genomic_DNA"/>
</dbReference>
<gene>
    <name evidence="1" type="ORF">PSHT_02139</name>
</gene>
<keyword evidence="2" id="KW-1185">Reference proteome</keyword>
<dbReference type="VEuPathDB" id="FungiDB:PSHT_02139"/>
<dbReference type="Proteomes" id="UP000238274">
    <property type="component" value="Unassembled WGS sequence"/>
</dbReference>